<keyword evidence="2" id="KW-1185">Reference proteome</keyword>
<gene>
    <name evidence="1" type="ORF">H5410_004124</name>
</gene>
<protein>
    <submittedName>
        <fullName evidence="1">Uncharacterized protein</fullName>
    </submittedName>
</protein>
<dbReference type="EMBL" id="JACXVP010000001">
    <property type="protein sequence ID" value="KAG5632407.1"/>
    <property type="molecule type" value="Genomic_DNA"/>
</dbReference>
<dbReference type="OrthoDB" id="1918674at2759"/>
<accession>A0A9J6B7K2</accession>
<dbReference type="AlphaFoldDB" id="A0A9J6B7K2"/>
<dbReference type="Proteomes" id="UP000824120">
    <property type="component" value="Chromosome 1"/>
</dbReference>
<evidence type="ECO:0000313" key="1">
    <source>
        <dbReference type="EMBL" id="KAG5632407.1"/>
    </source>
</evidence>
<reference evidence="1 2" key="1">
    <citation type="submission" date="2020-09" db="EMBL/GenBank/DDBJ databases">
        <title>De no assembly of potato wild relative species, Solanum commersonii.</title>
        <authorList>
            <person name="Cho K."/>
        </authorList>
    </citation>
    <scope>NUCLEOTIDE SEQUENCE [LARGE SCALE GENOMIC DNA]</scope>
    <source>
        <strain evidence="1">LZ3.2</strain>
        <tissue evidence="1">Leaf</tissue>
    </source>
</reference>
<sequence>MGARTKKESVDTTPRSMHRMKIRRIGLRHIGGAPSQPKNYRSPQLGAQVAHHARGNTTAAFNLVHCHGAPMPRPSSIEIDLDPSQWALAKFFIRCKYHGLVPVIAEVVRKKTVDIMESIKELEKIIKADVPEVIKGLKKGVRMFSEMRMKDAPMEVEICRVKF</sequence>
<organism evidence="1 2">
    <name type="scientific">Solanum commersonii</name>
    <name type="common">Commerson's wild potato</name>
    <name type="synonym">Commerson's nightshade</name>
    <dbReference type="NCBI Taxonomy" id="4109"/>
    <lineage>
        <taxon>Eukaryota</taxon>
        <taxon>Viridiplantae</taxon>
        <taxon>Streptophyta</taxon>
        <taxon>Embryophyta</taxon>
        <taxon>Tracheophyta</taxon>
        <taxon>Spermatophyta</taxon>
        <taxon>Magnoliopsida</taxon>
        <taxon>eudicotyledons</taxon>
        <taxon>Gunneridae</taxon>
        <taxon>Pentapetalae</taxon>
        <taxon>asterids</taxon>
        <taxon>lamiids</taxon>
        <taxon>Solanales</taxon>
        <taxon>Solanaceae</taxon>
        <taxon>Solanoideae</taxon>
        <taxon>Solaneae</taxon>
        <taxon>Solanum</taxon>
    </lineage>
</organism>
<evidence type="ECO:0000313" key="2">
    <source>
        <dbReference type="Proteomes" id="UP000824120"/>
    </source>
</evidence>
<name>A0A9J6B7K2_SOLCO</name>
<comment type="caution">
    <text evidence="1">The sequence shown here is derived from an EMBL/GenBank/DDBJ whole genome shotgun (WGS) entry which is preliminary data.</text>
</comment>
<proteinExistence type="predicted"/>